<dbReference type="Gene3D" id="2.70.160.11">
    <property type="entry name" value="Hnrnp arginine n-methyltransferase1"/>
    <property type="match status" value="1"/>
</dbReference>
<dbReference type="Pfam" id="PF14559">
    <property type="entry name" value="TPR_19"/>
    <property type="match status" value="1"/>
</dbReference>
<dbReference type="InterPro" id="IPR019734">
    <property type="entry name" value="TPR_rpt"/>
</dbReference>
<dbReference type="RefSeq" id="WP_094890574.1">
    <property type="nucleotide sequence ID" value="NZ_CP029426.2"/>
</dbReference>
<evidence type="ECO:0000313" key="3">
    <source>
        <dbReference type="Proteomes" id="UP000215884"/>
    </source>
</evidence>
<evidence type="ECO:0000256" key="1">
    <source>
        <dbReference type="PROSITE-ProRule" id="PRU00339"/>
    </source>
</evidence>
<dbReference type="GO" id="GO:0016274">
    <property type="term" value="F:protein-arginine N-methyltransferase activity"/>
    <property type="evidence" value="ECO:0007669"/>
    <property type="project" value="InterPro"/>
</dbReference>
<protein>
    <submittedName>
        <fullName evidence="2">RNA methyltransferase</fullName>
    </submittedName>
</protein>
<dbReference type="Proteomes" id="UP000215884">
    <property type="component" value="Chromosome"/>
</dbReference>
<organism evidence="2 3">
    <name type="scientific">Bradyrhizobium amphicarpaeae</name>
    <dbReference type="NCBI Taxonomy" id="1404768"/>
    <lineage>
        <taxon>Bacteria</taxon>
        <taxon>Pseudomonadati</taxon>
        <taxon>Pseudomonadota</taxon>
        <taxon>Alphaproteobacteria</taxon>
        <taxon>Hyphomicrobiales</taxon>
        <taxon>Nitrobacteraceae</taxon>
        <taxon>Bradyrhizobium</taxon>
    </lineage>
</organism>
<keyword evidence="2" id="KW-0808">Transferase</keyword>
<dbReference type="EMBL" id="CP029426">
    <property type="protein sequence ID" value="AWM00244.1"/>
    <property type="molecule type" value="Genomic_DNA"/>
</dbReference>
<dbReference type="Pfam" id="PF06325">
    <property type="entry name" value="PrmA"/>
    <property type="match status" value="1"/>
</dbReference>
<keyword evidence="1" id="KW-0802">TPR repeat</keyword>
<dbReference type="SMART" id="SM00028">
    <property type="entry name" value="TPR"/>
    <property type="match status" value="4"/>
</dbReference>
<dbReference type="PROSITE" id="PS50005">
    <property type="entry name" value="TPR"/>
    <property type="match status" value="1"/>
</dbReference>
<dbReference type="GO" id="GO:0042054">
    <property type="term" value="F:histone methyltransferase activity"/>
    <property type="evidence" value="ECO:0007669"/>
    <property type="project" value="TreeGrafter"/>
</dbReference>
<dbReference type="KEGG" id="brq:CIT40_09530"/>
<dbReference type="AlphaFoldDB" id="A0A2U8PR65"/>
<keyword evidence="3" id="KW-1185">Reference proteome</keyword>
<dbReference type="CDD" id="cd02440">
    <property type="entry name" value="AdoMet_MTases"/>
    <property type="match status" value="1"/>
</dbReference>
<keyword evidence="2" id="KW-0489">Methyltransferase</keyword>
<dbReference type="PANTHER" id="PTHR11006:SF4">
    <property type="entry name" value="PROTEIN ARGININE N-METHYLTRANSFERASE 7"/>
    <property type="match status" value="1"/>
</dbReference>
<gene>
    <name evidence="2" type="ORF">CIT40_09530</name>
</gene>
<accession>A0A2U8PR65</accession>
<sequence length="458" mass="49794">MSKQTVGEPQDSARHSLERGMQFHGAGNWERAEQHYLEVLLDDYRSTDVLPLLAIVVANRGHIDRAIYYWDTLLSMEPHHLNALAAKGGLLYRTGRLTEALSCFEIVAGLAPDDALIRNNLAVALADSGRKDEAIIEFGRVLQLQPDNVNAYHQLRRLSSAVVPFWHIPMMNDTRRNDCFERAIRRALAIRGSSAQVLDIGTGSGLLSMMAAREGATNIVTCETVPTIARVAQEIVADNGYGEQIKVIGRSSATLSVGEDIPTKADILISEILSSDLLAEDVLSTFEDARRRLIAEDAIVIPKAATAIGCLVASETLAAYGHVKMASGFDLSRFNSLAPLRLPIHGTMTEWTRLSNDFEIASLDLTAAAHDPELRAVSIPVIASGTAVGVVQWMHVDLIDDVVFINHPDGYYDGGWLQVLHVLPSPMPVEAGAVVHLLLGHDRSTLIVLPAGPHPPIT</sequence>
<reference evidence="2 3" key="1">
    <citation type="journal article" date="2017" name="Syst. Appl. Microbiol.">
        <title>Soybeans inoculated with root zone soils of Canadian native legumes harbour diverse and novel Bradyrhizobium spp. that possess agricultural potential.</title>
        <authorList>
            <person name="Bromfield E.S.P."/>
            <person name="Cloutier S."/>
            <person name="Tambong J.T."/>
            <person name="Tran Thi T.V."/>
        </authorList>
    </citation>
    <scope>NUCLEOTIDE SEQUENCE [LARGE SCALE GENOMIC DNA]</scope>
    <source>
        <strain evidence="2 3">39S1MB</strain>
    </source>
</reference>
<dbReference type="InterPro" id="IPR025799">
    <property type="entry name" value="Arg_MeTrfase"/>
</dbReference>
<dbReference type="Gene3D" id="3.40.50.150">
    <property type="entry name" value="Vaccinia Virus protein VP39"/>
    <property type="match status" value="1"/>
</dbReference>
<dbReference type="GO" id="GO:0032259">
    <property type="term" value="P:methylation"/>
    <property type="evidence" value="ECO:0007669"/>
    <property type="project" value="UniProtKB-KW"/>
</dbReference>
<reference evidence="2 3" key="2">
    <citation type="journal article" date="2019" name="Int. J. Syst. Evol. Microbiol.">
        <title>Description and complete genome sequence of Bradyrhizobium amphicarpaeae sp. nov., harbouring photosystem and nitrogen-fixation genes.</title>
        <authorList>
            <person name="Bromfield E.S.P."/>
            <person name="Cloutier S."/>
            <person name="Nguyen H.D.T."/>
        </authorList>
    </citation>
    <scope>NUCLEOTIDE SEQUENCE [LARGE SCALE GENOMIC DNA]</scope>
    <source>
        <strain evidence="2 3">39S1MB</strain>
    </source>
</reference>
<dbReference type="Gene3D" id="1.25.40.10">
    <property type="entry name" value="Tetratricopeptide repeat domain"/>
    <property type="match status" value="2"/>
</dbReference>
<dbReference type="InterPro" id="IPR029063">
    <property type="entry name" value="SAM-dependent_MTases_sf"/>
</dbReference>
<dbReference type="SUPFAM" id="SSF53335">
    <property type="entry name" value="S-adenosyl-L-methionine-dependent methyltransferases"/>
    <property type="match status" value="1"/>
</dbReference>
<proteinExistence type="predicted"/>
<dbReference type="InterPro" id="IPR011990">
    <property type="entry name" value="TPR-like_helical_dom_sf"/>
</dbReference>
<dbReference type="OrthoDB" id="5383291at2"/>
<feature type="repeat" description="TPR" evidence="1">
    <location>
        <begin position="115"/>
        <end position="148"/>
    </location>
</feature>
<dbReference type="SUPFAM" id="SSF48452">
    <property type="entry name" value="TPR-like"/>
    <property type="match status" value="1"/>
</dbReference>
<name>A0A2U8PR65_9BRAD</name>
<evidence type="ECO:0000313" key="2">
    <source>
        <dbReference type="EMBL" id="AWM00244.1"/>
    </source>
</evidence>
<dbReference type="PANTHER" id="PTHR11006">
    <property type="entry name" value="PROTEIN ARGININE N-METHYLTRANSFERASE"/>
    <property type="match status" value="1"/>
</dbReference>
<dbReference type="PROSITE" id="PS51678">
    <property type="entry name" value="SAM_MT_PRMT"/>
    <property type="match status" value="1"/>
</dbReference>